<accession>A0A558BX78</accession>
<proteinExistence type="predicted"/>
<dbReference type="EMBL" id="VJWX01000257">
    <property type="protein sequence ID" value="TVT41124.1"/>
    <property type="molecule type" value="Genomic_DNA"/>
</dbReference>
<name>A0A558BX78_9PSEU</name>
<sequence length="503" mass="53867">MTGVGDDSRGRLAGRPWFLVGLVLALGATVALVLADDIRYLRLGIVAALWAALVGAFLAVKYRKHVSSTEEAVAQAQEVYELELEREIAARREFELEIEAESRSRAENQSRAELDALRAEVMALRDNLQSLFGGEVLLERVALTAQATRMRSLGEDKRLVESSSGRAQITAVPAREVAAADRPTELIERIREKQPARASRPAAPEPRRPERSLDLPPRRVVKNESTRVVRSSAAASVAKAAAEARAEQTGQRKPVSPPPGKPRRPEPADSLRPAFGPPERPLQPEPPKPGPAEQPTQLSKALEPEWADGWQGKGLERTAAGLPAVTKDEGSLLPQAAEPAPVAKAPQRAPEAPKPSGVSQALPLPEPPKAPQPVAVDEEAAVSNPTLPEEVRRRAQEGRRGGRRRRAAEDAEALVTETSAAPAAPADHSASGRRHRADGEQPSWQAQGGHVAGSHAKPEAVEEPVAEEPDAGSHSAGRSVSDLLAAHGAKTDAIPRRRRRAVD</sequence>
<feature type="transmembrane region" description="Helical" evidence="2">
    <location>
        <begin position="12"/>
        <end position="34"/>
    </location>
</feature>
<feature type="compositionally biased region" description="Low complexity" evidence="1">
    <location>
        <begin position="228"/>
        <end position="243"/>
    </location>
</feature>
<gene>
    <name evidence="4" type="ORF">FNH05_22975</name>
</gene>
<keyword evidence="2" id="KW-1133">Transmembrane helix</keyword>
<dbReference type="InterPro" id="IPR046706">
    <property type="entry name" value="DUF6779"/>
</dbReference>
<feature type="compositionally biased region" description="Basic and acidic residues" evidence="1">
    <location>
        <begin position="205"/>
        <end position="227"/>
    </location>
</feature>
<reference evidence="4 5" key="2">
    <citation type="submission" date="2019-08" db="EMBL/GenBank/DDBJ databases">
        <title>Amycolatopsis acidicola sp. nov., isolated from peat swamp forest soil.</title>
        <authorList>
            <person name="Srisuk N."/>
        </authorList>
    </citation>
    <scope>NUCLEOTIDE SEQUENCE [LARGE SCALE GENOMIC DNA]</scope>
    <source>
        <strain evidence="4 5">TBRC 6029</strain>
    </source>
</reference>
<feature type="compositionally biased region" description="Acidic residues" evidence="1">
    <location>
        <begin position="461"/>
        <end position="470"/>
    </location>
</feature>
<reference evidence="4 5" key="1">
    <citation type="submission" date="2019-07" db="EMBL/GenBank/DDBJ databases">
        <authorList>
            <person name="Duangmal K."/>
            <person name="Teo W.F.A."/>
        </authorList>
    </citation>
    <scope>NUCLEOTIDE SEQUENCE [LARGE SCALE GENOMIC DNA]</scope>
    <source>
        <strain evidence="4 5">TBRC 6029</strain>
    </source>
</reference>
<evidence type="ECO:0000256" key="1">
    <source>
        <dbReference type="SAM" id="MobiDB-lite"/>
    </source>
</evidence>
<evidence type="ECO:0000313" key="5">
    <source>
        <dbReference type="Proteomes" id="UP000320011"/>
    </source>
</evidence>
<feature type="compositionally biased region" description="Basic and acidic residues" evidence="1">
    <location>
        <begin position="489"/>
        <end position="503"/>
    </location>
</feature>
<organism evidence="4 5">
    <name type="scientific">Amycolatopsis rhizosphaerae</name>
    <dbReference type="NCBI Taxonomy" id="2053003"/>
    <lineage>
        <taxon>Bacteria</taxon>
        <taxon>Bacillati</taxon>
        <taxon>Actinomycetota</taxon>
        <taxon>Actinomycetes</taxon>
        <taxon>Pseudonocardiales</taxon>
        <taxon>Pseudonocardiaceae</taxon>
        <taxon>Amycolatopsis</taxon>
    </lineage>
</organism>
<dbReference type="Pfam" id="PF20570">
    <property type="entry name" value="DUF6779"/>
    <property type="match status" value="1"/>
</dbReference>
<evidence type="ECO:0000313" key="4">
    <source>
        <dbReference type="EMBL" id="TVT41124.1"/>
    </source>
</evidence>
<dbReference type="RefSeq" id="WP_144590789.1">
    <property type="nucleotide sequence ID" value="NZ_VJWX01000257.1"/>
</dbReference>
<protein>
    <recommendedName>
        <fullName evidence="3">DUF6779 domain-containing protein</fullName>
    </recommendedName>
</protein>
<feature type="transmembrane region" description="Helical" evidence="2">
    <location>
        <begin position="40"/>
        <end position="60"/>
    </location>
</feature>
<keyword evidence="5" id="KW-1185">Reference proteome</keyword>
<feature type="domain" description="DUF6779" evidence="3">
    <location>
        <begin position="41"/>
        <end position="149"/>
    </location>
</feature>
<dbReference type="Proteomes" id="UP000320011">
    <property type="component" value="Unassembled WGS sequence"/>
</dbReference>
<evidence type="ECO:0000259" key="3">
    <source>
        <dbReference type="Pfam" id="PF20570"/>
    </source>
</evidence>
<feature type="compositionally biased region" description="Basic and acidic residues" evidence="1">
    <location>
        <begin position="389"/>
        <end position="400"/>
    </location>
</feature>
<comment type="caution">
    <text evidence="4">The sequence shown here is derived from an EMBL/GenBank/DDBJ whole genome shotgun (WGS) entry which is preliminary data.</text>
</comment>
<evidence type="ECO:0000256" key="2">
    <source>
        <dbReference type="SAM" id="Phobius"/>
    </source>
</evidence>
<feature type="region of interest" description="Disordered" evidence="1">
    <location>
        <begin position="190"/>
        <end position="503"/>
    </location>
</feature>
<keyword evidence="2" id="KW-0812">Transmembrane</keyword>
<feature type="compositionally biased region" description="Pro residues" evidence="1">
    <location>
        <begin position="275"/>
        <end position="292"/>
    </location>
</feature>
<dbReference type="AlphaFoldDB" id="A0A558BX78"/>
<dbReference type="OrthoDB" id="4774085at2"/>
<keyword evidence="2" id="KW-0472">Membrane</keyword>